<sequence>MVQTEGIIQVSNLQKTYNQFHVVKGISFSVQKGDLFAFLGTNGAGKSTTIDILCTLLKKTSGTVYIDGYKLDESNEEIRNKIGVVFQDSLLDDCLTVFENIITRGYYYRLSKKQLHENYQFVSEYLKLDDIKNRKYKSLSGGQRRRADIARALIHKPKILFLDEPTTGLDPKTRILVWDAIKRLKQETNMTIFLTTHYLEEAVVADQVVVLKDGSIISEGTPEQLKDHFAYDRLTISFKSTFNADVWLKENKYSYMLDKSAYHFHLNSTIEAYEILKQLDGNIESFEVVKGSMEDVFINIIEERGVS</sequence>
<dbReference type="InterPro" id="IPR003593">
    <property type="entry name" value="AAA+_ATPase"/>
</dbReference>
<dbReference type="STRING" id="1305675.BFG57_11015"/>
<dbReference type="OrthoDB" id="9804819at2"/>
<feature type="domain" description="ABC transporter" evidence="5">
    <location>
        <begin position="8"/>
        <end position="238"/>
    </location>
</feature>
<evidence type="ECO:0000256" key="1">
    <source>
        <dbReference type="ARBA" id="ARBA00005417"/>
    </source>
</evidence>
<evidence type="ECO:0000313" key="6">
    <source>
        <dbReference type="EMBL" id="OEH93843.1"/>
    </source>
</evidence>
<evidence type="ECO:0000313" key="7">
    <source>
        <dbReference type="Proteomes" id="UP000095209"/>
    </source>
</evidence>
<name>A0A1E5LID3_9BACI</name>
<dbReference type="PANTHER" id="PTHR42711:SF5">
    <property type="entry name" value="ABC TRANSPORTER ATP-BINDING PROTEIN NATA"/>
    <property type="match status" value="1"/>
</dbReference>
<dbReference type="PROSITE" id="PS00211">
    <property type="entry name" value="ABC_TRANSPORTER_1"/>
    <property type="match status" value="1"/>
</dbReference>
<keyword evidence="3" id="KW-0547">Nucleotide-binding</keyword>
<keyword evidence="7" id="KW-1185">Reference proteome</keyword>
<dbReference type="GO" id="GO:0005524">
    <property type="term" value="F:ATP binding"/>
    <property type="evidence" value="ECO:0007669"/>
    <property type="project" value="UniProtKB-KW"/>
</dbReference>
<evidence type="ECO:0000256" key="4">
    <source>
        <dbReference type="ARBA" id="ARBA00022840"/>
    </source>
</evidence>
<dbReference type="SMART" id="SM00382">
    <property type="entry name" value="AAA"/>
    <property type="match status" value="1"/>
</dbReference>
<comment type="caution">
    <text evidence="6">The sequence shown here is derived from an EMBL/GenBank/DDBJ whole genome shotgun (WGS) entry which is preliminary data.</text>
</comment>
<keyword evidence="2" id="KW-0813">Transport</keyword>
<gene>
    <name evidence="6" type="ORF">BFG57_11015</name>
</gene>
<dbReference type="Gene3D" id="3.40.50.300">
    <property type="entry name" value="P-loop containing nucleotide triphosphate hydrolases"/>
    <property type="match status" value="1"/>
</dbReference>
<dbReference type="PANTHER" id="PTHR42711">
    <property type="entry name" value="ABC TRANSPORTER ATP-BINDING PROTEIN"/>
    <property type="match status" value="1"/>
</dbReference>
<dbReference type="Pfam" id="PF13732">
    <property type="entry name" value="DrrA1-3_C"/>
    <property type="match status" value="1"/>
</dbReference>
<dbReference type="InterPro" id="IPR050763">
    <property type="entry name" value="ABC_transporter_ATP-binding"/>
</dbReference>
<dbReference type="InterPro" id="IPR017871">
    <property type="entry name" value="ABC_transporter-like_CS"/>
</dbReference>
<comment type="similarity">
    <text evidence="1">Belongs to the ABC transporter superfamily.</text>
</comment>
<dbReference type="Pfam" id="PF00005">
    <property type="entry name" value="ABC_tran"/>
    <property type="match status" value="1"/>
</dbReference>
<dbReference type="EMBL" id="MJEH01000008">
    <property type="protein sequence ID" value="OEH93843.1"/>
    <property type="molecule type" value="Genomic_DNA"/>
</dbReference>
<evidence type="ECO:0000256" key="2">
    <source>
        <dbReference type="ARBA" id="ARBA00022448"/>
    </source>
</evidence>
<protein>
    <submittedName>
        <fullName evidence="6">ABC transporter</fullName>
    </submittedName>
</protein>
<dbReference type="RefSeq" id="WP_069716134.1">
    <property type="nucleotide sequence ID" value="NZ_MJEH01000008.1"/>
</dbReference>
<dbReference type="InterPro" id="IPR003439">
    <property type="entry name" value="ABC_transporter-like_ATP-bd"/>
</dbReference>
<evidence type="ECO:0000259" key="5">
    <source>
        <dbReference type="PROSITE" id="PS50893"/>
    </source>
</evidence>
<organism evidence="6 7">
    <name type="scientific">Bacillus solimangrovi</name>
    <dbReference type="NCBI Taxonomy" id="1305675"/>
    <lineage>
        <taxon>Bacteria</taxon>
        <taxon>Bacillati</taxon>
        <taxon>Bacillota</taxon>
        <taxon>Bacilli</taxon>
        <taxon>Bacillales</taxon>
        <taxon>Bacillaceae</taxon>
        <taxon>Bacillus</taxon>
    </lineage>
</organism>
<reference evidence="6 7" key="1">
    <citation type="submission" date="2016-08" db="EMBL/GenBank/DDBJ databases">
        <title>Genome of Bacillus solimangrovi GH2-4.</title>
        <authorList>
            <person name="Lim S."/>
            <person name="Kim B.-C."/>
        </authorList>
    </citation>
    <scope>NUCLEOTIDE SEQUENCE [LARGE SCALE GENOMIC DNA]</scope>
    <source>
        <strain evidence="6 7">GH2-4</strain>
    </source>
</reference>
<proteinExistence type="inferred from homology"/>
<accession>A0A1E5LID3</accession>
<dbReference type="InterPro" id="IPR025302">
    <property type="entry name" value="DrrA1/2-like_C"/>
</dbReference>
<dbReference type="Proteomes" id="UP000095209">
    <property type="component" value="Unassembled WGS sequence"/>
</dbReference>
<dbReference type="GO" id="GO:0016887">
    <property type="term" value="F:ATP hydrolysis activity"/>
    <property type="evidence" value="ECO:0007669"/>
    <property type="project" value="InterPro"/>
</dbReference>
<evidence type="ECO:0000256" key="3">
    <source>
        <dbReference type="ARBA" id="ARBA00022741"/>
    </source>
</evidence>
<dbReference type="InterPro" id="IPR027417">
    <property type="entry name" value="P-loop_NTPase"/>
</dbReference>
<dbReference type="PROSITE" id="PS50893">
    <property type="entry name" value="ABC_TRANSPORTER_2"/>
    <property type="match status" value="1"/>
</dbReference>
<dbReference type="AlphaFoldDB" id="A0A1E5LID3"/>
<keyword evidence="4" id="KW-0067">ATP-binding</keyword>
<dbReference type="SUPFAM" id="SSF52540">
    <property type="entry name" value="P-loop containing nucleoside triphosphate hydrolases"/>
    <property type="match status" value="1"/>
</dbReference>